<dbReference type="InterPro" id="IPR023271">
    <property type="entry name" value="Aquaporin-like"/>
</dbReference>
<dbReference type="Pfam" id="PF00230">
    <property type="entry name" value="MIP"/>
    <property type="match status" value="1"/>
</dbReference>
<dbReference type="InterPro" id="IPR034294">
    <property type="entry name" value="Aquaporin_transptr"/>
</dbReference>
<reference evidence="7" key="1">
    <citation type="submission" date="2020-05" db="EMBL/GenBank/DDBJ databases">
        <authorList>
            <person name="Chiriac C."/>
            <person name="Salcher M."/>
            <person name="Ghai R."/>
            <person name="Kavagutti S V."/>
        </authorList>
    </citation>
    <scope>NUCLEOTIDE SEQUENCE</scope>
</reference>
<accession>A0A6J6JKG1</accession>
<dbReference type="EMBL" id="CAEZVM010000052">
    <property type="protein sequence ID" value="CAB4637592.1"/>
    <property type="molecule type" value="Genomic_DNA"/>
</dbReference>
<dbReference type="InterPro" id="IPR000425">
    <property type="entry name" value="MIP"/>
</dbReference>
<keyword evidence="5 6" id="KW-0472">Membrane</keyword>
<evidence type="ECO:0000256" key="2">
    <source>
        <dbReference type="ARBA" id="ARBA00022448"/>
    </source>
</evidence>
<dbReference type="Gene3D" id="1.20.1080.10">
    <property type="entry name" value="Glycerol uptake facilitator protein"/>
    <property type="match status" value="2"/>
</dbReference>
<protein>
    <submittedName>
        <fullName evidence="7">Unannotated protein</fullName>
    </submittedName>
</protein>
<name>A0A6J6JKG1_9ZZZZ</name>
<dbReference type="PROSITE" id="PS00221">
    <property type="entry name" value="MIP"/>
    <property type="match status" value="1"/>
</dbReference>
<dbReference type="SUPFAM" id="SSF81338">
    <property type="entry name" value="Aquaporin-like"/>
    <property type="match status" value="1"/>
</dbReference>
<comment type="subcellular location">
    <subcellularLocation>
        <location evidence="1">Membrane</location>
        <topology evidence="1">Multi-pass membrane protein</topology>
    </subcellularLocation>
</comment>
<gene>
    <name evidence="7" type="ORF">UFOPK2032_01041</name>
</gene>
<feature type="transmembrane region" description="Helical" evidence="6">
    <location>
        <begin position="34"/>
        <end position="56"/>
    </location>
</feature>
<keyword evidence="3 6" id="KW-0812">Transmembrane</keyword>
<feature type="transmembrane region" description="Helical" evidence="6">
    <location>
        <begin position="149"/>
        <end position="170"/>
    </location>
</feature>
<sequence>MNVKAPFAEFLGTAILTAAVIGSGIMAINLTDDMLVALLANALATLFVLAVLIFVFSPISGSHFNPAVTLSLAFTNQFPKKDILSFVLVQIAGAISGAFVANAMFGQAVVQISTHERLELGTFLGEIVATAFVIFVILALLATNRANQIPLAVPLVIGGGYFFTSSTSFANPAVTIGRIFSDTFAGIAPVSALGFMLAQLVGAVLAVVAARYLFPVIKSAKTS</sequence>
<feature type="transmembrane region" description="Helical" evidence="6">
    <location>
        <begin position="190"/>
        <end position="214"/>
    </location>
</feature>
<evidence type="ECO:0000256" key="6">
    <source>
        <dbReference type="SAM" id="Phobius"/>
    </source>
</evidence>
<dbReference type="PRINTS" id="PR00783">
    <property type="entry name" value="MINTRINSICP"/>
</dbReference>
<evidence type="ECO:0000256" key="3">
    <source>
        <dbReference type="ARBA" id="ARBA00022692"/>
    </source>
</evidence>
<keyword evidence="2" id="KW-0813">Transport</keyword>
<dbReference type="InterPro" id="IPR022357">
    <property type="entry name" value="MIP_CS"/>
</dbReference>
<proteinExistence type="predicted"/>
<evidence type="ECO:0000256" key="1">
    <source>
        <dbReference type="ARBA" id="ARBA00004141"/>
    </source>
</evidence>
<evidence type="ECO:0000313" key="7">
    <source>
        <dbReference type="EMBL" id="CAB4637592.1"/>
    </source>
</evidence>
<evidence type="ECO:0000256" key="5">
    <source>
        <dbReference type="ARBA" id="ARBA00023136"/>
    </source>
</evidence>
<dbReference type="PANTHER" id="PTHR45724:SF13">
    <property type="entry name" value="AQUAPORIN NIP1-1-RELATED"/>
    <property type="match status" value="1"/>
</dbReference>
<feature type="transmembrane region" description="Helical" evidence="6">
    <location>
        <begin position="83"/>
        <end position="103"/>
    </location>
</feature>
<dbReference type="GO" id="GO:0015267">
    <property type="term" value="F:channel activity"/>
    <property type="evidence" value="ECO:0007669"/>
    <property type="project" value="InterPro"/>
</dbReference>
<keyword evidence="4 6" id="KW-1133">Transmembrane helix</keyword>
<dbReference type="AlphaFoldDB" id="A0A6J6JKG1"/>
<organism evidence="7">
    <name type="scientific">freshwater metagenome</name>
    <dbReference type="NCBI Taxonomy" id="449393"/>
    <lineage>
        <taxon>unclassified sequences</taxon>
        <taxon>metagenomes</taxon>
        <taxon>ecological metagenomes</taxon>
    </lineage>
</organism>
<feature type="transmembrane region" description="Helical" evidence="6">
    <location>
        <begin position="123"/>
        <end position="142"/>
    </location>
</feature>
<dbReference type="GO" id="GO:0016020">
    <property type="term" value="C:membrane"/>
    <property type="evidence" value="ECO:0007669"/>
    <property type="project" value="UniProtKB-SubCell"/>
</dbReference>
<dbReference type="PANTHER" id="PTHR45724">
    <property type="entry name" value="AQUAPORIN NIP2-1"/>
    <property type="match status" value="1"/>
</dbReference>
<evidence type="ECO:0000256" key="4">
    <source>
        <dbReference type="ARBA" id="ARBA00022989"/>
    </source>
</evidence>
<feature type="transmembrane region" description="Helical" evidence="6">
    <location>
        <begin position="7"/>
        <end position="28"/>
    </location>
</feature>